<sequence>MEKMKFVLLGLPVLLTLRTVYADKQFIIPPFLLGAPESEVIEMKELLRKNADKPDFQMEAVVEQWVKAKGGVIKEKYDQFKANMQLMHEKATLLREAMAKNLSAEARKADEDLANIGNDRTLSAQQKKEKFEKYLANLPLAVRNELQAVFYTKF</sequence>
<evidence type="ECO:0000256" key="1">
    <source>
        <dbReference type="SAM" id="SignalP"/>
    </source>
</evidence>
<proteinExistence type="predicted"/>
<evidence type="ECO:0000259" key="2">
    <source>
        <dbReference type="Pfam" id="PF02520"/>
    </source>
</evidence>
<dbReference type="EMBL" id="JH712115">
    <property type="protein sequence ID" value="EFO21234.1"/>
    <property type="molecule type" value="Genomic_DNA"/>
</dbReference>
<reference evidence="3" key="1">
    <citation type="submission" date="2012-04" db="EMBL/GenBank/DDBJ databases">
        <title>The Genome Sequence of Loa loa.</title>
        <authorList>
            <consortium name="The Broad Institute Genome Sequencing Platform"/>
            <consortium name="Broad Institute Genome Sequencing Center for Infectious Disease"/>
            <person name="Nutman T.B."/>
            <person name="Fink D.L."/>
            <person name="Russ C."/>
            <person name="Young S."/>
            <person name="Zeng Q."/>
            <person name="Gargeya S."/>
            <person name="Alvarado L."/>
            <person name="Berlin A."/>
            <person name="Chapman S.B."/>
            <person name="Chen Z."/>
            <person name="Freedman E."/>
            <person name="Gellesch M."/>
            <person name="Goldberg J."/>
            <person name="Griggs A."/>
            <person name="Gujja S."/>
            <person name="Heilman E.R."/>
            <person name="Heiman D."/>
            <person name="Howarth C."/>
            <person name="Mehta T."/>
            <person name="Neiman D."/>
            <person name="Pearson M."/>
            <person name="Roberts A."/>
            <person name="Saif S."/>
            <person name="Shea T."/>
            <person name="Shenoy N."/>
            <person name="Sisk P."/>
            <person name="Stolte C."/>
            <person name="Sykes S."/>
            <person name="White J."/>
            <person name="Yandava C."/>
            <person name="Haas B."/>
            <person name="Henn M.R."/>
            <person name="Nusbaum C."/>
            <person name="Birren B."/>
        </authorList>
    </citation>
    <scope>NUCLEOTIDE SEQUENCE [LARGE SCALE GENOMIC DNA]</scope>
</reference>
<feature type="signal peptide" evidence="1">
    <location>
        <begin position="1"/>
        <end position="22"/>
    </location>
</feature>
<dbReference type="KEGG" id="loa:LOAG_07252"/>
<evidence type="ECO:0000313" key="3">
    <source>
        <dbReference type="EMBL" id="EFO21234.1"/>
    </source>
</evidence>
<dbReference type="OMA" id="KANMQLM"/>
<organism evidence="3">
    <name type="scientific">Loa loa</name>
    <name type="common">Eye worm</name>
    <name type="synonym">Filaria loa</name>
    <dbReference type="NCBI Taxonomy" id="7209"/>
    <lineage>
        <taxon>Eukaryota</taxon>
        <taxon>Metazoa</taxon>
        <taxon>Ecdysozoa</taxon>
        <taxon>Nematoda</taxon>
        <taxon>Chromadorea</taxon>
        <taxon>Rhabditida</taxon>
        <taxon>Spirurina</taxon>
        <taxon>Spiruromorpha</taxon>
        <taxon>Filarioidea</taxon>
        <taxon>Onchocercidae</taxon>
        <taxon>Loa</taxon>
    </lineage>
</organism>
<dbReference type="GeneID" id="9944672"/>
<dbReference type="InParanoid" id="A0A1S0TW49"/>
<dbReference type="RefSeq" id="XP_003142835.1">
    <property type="nucleotide sequence ID" value="XM_003142787.2"/>
</dbReference>
<feature type="domain" description="SXP/RAL-2 family protein Ani s 5-like cation-binding" evidence="2">
    <location>
        <begin position="45"/>
        <end position="143"/>
    </location>
</feature>
<dbReference type="CTD" id="9944672"/>
<feature type="chain" id="PRO_5010283594" description="SXP/RAL-2 family protein Ani s 5-like cation-binding domain-containing protein" evidence="1">
    <location>
        <begin position="23"/>
        <end position="154"/>
    </location>
</feature>
<dbReference type="AlphaFoldDB" id="A0A1S0TW49"/>
<dbReference type="FunCoup" id="A0A1S0TW49">
    <property type="interactions" value="96"/>
</dbReference>
<accession>A0A1S0TW49</accession>
<dbReference type="OrthoDB" id="5813646at2759"/>
<keyword evidence="1" id="KW-0732">Signal</keyword>
<gene>
    <name evidence="3" type="ORF">LOAG_07252</name>
</gene>
<protein>
    <recommendedName>
        <fullName evidence="2">SXP/RAL-2 family protein Ani s 5-like cation-binding domain-containing protein</fullName>
    </recommendedName>
</protein>
<name>A0A1S0TW49_LOALO</name>
<dbReference type="Pfam" id="PF02520">
    <property type="entry name" value="ANIS5_cation-bd"/>
    <property type="match status" value="1"/>
</dbReference>
<dbReference type="InterPro" id="IPR003677">
    <property type="entry name" value="ANIS5_cation-bd"/>
</dbReference>